<organism evidence="3 4">
    <name type="scientific">Theobroma cacao</name>
    <name type="common">Cacao</name>
    <name type="synonym">Cocoa</name>
    <dbReference type="NCBI Taxonomy" id="3641"/>
    <lineage>
        <taxon>Eukaryota</taxon>
        <taxon>Viridiplantae</taxon>
        <taxon>Streptophyta</taxon>
        <taxon>Embryophyta</taxon>
        <taxon>Tracheophyta</taxon>
        <taxon>Spermatophyta</taxon>
        <taxon>Magnoliopsida</taxon>
        <taxon>eudicotyledons</taxon>
        <taxon>Gunneridae</taxon>
        <taxon>Pentapetalae</taxon>
        <taxon>rosids</taxon>
        <taxon>malvids</taxon>
        <taxon>Malvales</taxon>
        <taxon>Malvaceae</taxon>
        <taxon>Byttnerioideae</taxon>
        <taxon>Theobroma</taxon>
    </lineage>
</organism>
<dbReference type="Gramene" id="EOY07053">
    <property type="protein sequence ID" value="EOY07053"/>
    <property type="gene ID" value="TCM_021584"/>
</dbReference>
<protein>
    <submittedName>
        <fullName evidence="3">Phosphatase 2C family protein, putative</fullName>
    </submittedName>
</protein>
<evidence type="ECO:0000313" key="3">
    <source>
        <dbReference type="EMBL" id="EOY07053.1"/>
    </source>
</evidence>
<name>A0A061EQV4_THECC</name>
<evidence type="ECO:0000313" key="4">
    <source>
        <dbReference type="Proteomes" id="UP000026915"/>
    </source>
</evidence>
<dbReference type="InParanoid" id="A0A061EQV4"/>
<keyword evidence="4" id="KW-1185">Reference proteome</keyword>
<feature type="domain" description="PPM-type phosphatase" evidence="2">
    <location>
        <begin position="52"/>
        <end position="364"/>
    </location>
</feature>
<dbReference type="SMART" id="SM00332">
    <property type="entry name" value="PP2Cc"/>
    <property type="match status" value="1"/>
</dbReference>
<dbReference type="Proteomes" id="UP000026915">
    <property type="component" value="Chromosome 5"/>
</dbReference>
<dbReference type="SUPFAM" id="SSF81606">
    <property type="entry name" value="PP2C-like"/>
    <property type="match status" value="1"/>
</dbReference>
<dbReference type="InterPro" id="IPR036457">
    <property type="entry name" value="PPM-type-like_dom_sf"/>
</dbReference>
<dbReference type="Gene3D" id="3.60.40.10">
    <property type="entry name" value="PPM-type phosphatase domain"/>
    <property type="match status" value="1"/>
</dbReference>
<dbReference type="CDD" id="cd00143">
    <property type="entry name" value="PP2Cc"/>
    <property type="match status" value="1"/>
</dbReference>
<dbReference type="PROSITE" id="PS51746">
    <property type="entry name" value="PPM_2"/>
    <property type="match status" value="1"/>
</dbReference>
<dbReference type="GO" id="GO:1902531">
    <property type="term" value="P:regulation of intracellular signal transduction"/>
    <property type="evidence" value="ECO:0000318"/>
    <property type="project" value="GO_Central"/>
</dbReference>
<sequence>MGACCSTQIKYNGCRPHEHDLEEIEDRVAHEDGDTTIRRDGAIVRFQGSSSYTSMYTRQGKKGVNQDAMTVWENFMGEKNVFFCGVFDGHGASGHRIARYICDTLPPKLSSVIRASQPDACQENVDAVAVGQNHGKDDSTGVNKDSDKEDSNHNEILSSWEASLIQAFGEVDEDLMLEESLDSYCSGTTAVIIVKQAEHLIVSNLGDSRAVLCTRDDTNQLVPVQLTVDLKPSIPSEAERIQRYGGRVFAMDEEPNVQRVWMPNQDYPGLAMARAFGDFCLKDHGLSSIPQVSYRRLTSKDEFVVLATDGVWDVLTNNEVIRIVASVKKRSIAAKLLVYYAVQTWRTKYPGSKVDDCAVVCLFLKKRPFVSRSFSDMRQHTGSHLDVTDSSISKDKKTDEGETSESEEISSGFWRNRSQMVISNDFPNLTMRISSTANKRVEYMEETVTEAANTAQVLKSIDKDFDLILVERRHDEESLMLIFLSECTEMAELGAIGDLLVSSDFESMASVAGFQ</sequence>
<proteinExistence type="predicted"/>
<dbReference type="eggNOG" id="KOG1650">
    <property type="taxonomic scope" value="Eukaryota"/>
</dbReference>
<dbReference type="Pfam" id="PF00481">
    <property type="entry name" value="PP2C"/>
    <property type="match status" value="1"/>
</dbReference>
<dbReference type="InterPro" id="IPR015655">
    <property type="entry name" value="PP2C"/>
</dbReference>
<feature type="compositionally biased region" description="Basic and acidic residues" evidence="1">
    <location>
        <begin position="134"/>
        <end position="153"/>
    </location>
</feature>
<gene>
    <name evidence="3" type="ORF">TCM_021584</name>
</gene>
<accession>A0A061EQV4</accession>
<feature type="region of interest" description="Disordered" evidence="1">
    <location>
        <begin position="129"/>
        <end position="153"/>
    </location>
</feature>
<dbReference type="EMBL" id="CM001883">
    <property type="protein sequence ID" value="EOY07053.1"/>
    <property type="molecule type" value="Genomic_DNA"/>
</dbReference>
<feature type="region of interest" description="Disordered" evidence="1">
    <location>
        <begin position="381"/>
        <end position="411"/>
    </location>
</feature>
<evidence type="ECO:0000256" key="1">
    <source>
        <dbReference type="SAM" id="MobiDB-lite"/>
    </source>
</evidence>
<dbReference type="OMA" id="MGEKNVF"/>
<dbReference type="PANTHER" id="PTHR47992">
    <property type="entry name" value="PROTEIN PHOSPHATASE"/>
    <property type="match status" value="1"/>
</dbReference>
<dbReference type="InterPro" id="IPR001932">
    <property type="entry name" value="PPM-type_phosphatase-like_dom"/>
</dbReference>
<dbReference type="GO" id="GO:0004722">
    <property type="term" value="F:protein serine/threonine phosphatase activity"/>
    <property type="evidence" value="ECO:0000318"/>
    <property type="project" value="GO_Central"/>
</dbReference>
<dbReference type="AlphaFoldDB" id="A0A061EQV4"/>
<dbReference type="eggNOG" id="KOG0698">
    <property type="taxonomic scope" value="Eukaryota"/>
</dbReference>
<evidence type="ECO:0000259" key="2">
    <source>
        <dbReference type="PROSITE" id="PS51746"/>
    </source>
</evidence>
<dbReference type="FunCoup" id="A0A061EQV4">
    <property type="interactions" value="257"/>
</dbReference>
<reference evidence="3 4" key="1">
    <citation type="journal article" date="2013" name="Genome Biol.">
        <title>The genome sequence of the most widely cultivated cacao type and its use to identify candidate genes regulating pod color.</title>
        <authorList>
            <person name="Motamayor J.C."/>
            <person name="Mockaitis K."/>
            <person name="Schmutz J."/>
            <person name="Haiminen N."/>
            <person name="Iii D.L."/>
            <person name="Cornejo O."/>
            <person name="Findley S.D."/>
            <person name="Zheng P."/>
            <person name="Utro F."/>
            <person name="Royaert S."/>
            <person name="Saski C."/>
            <person name="Jenkins J."/>
            <person name="Podicheti R."/>
            <person name="Zhao M."/>
            <person name="Scheffler B.E."/>
            <person name="Stack J.C."/>
            <person name="Feltus F.A."/>
            <person name="Mustiga G.M."/>
            <person name="Amores F."/>
            <person name="Phillips W."/>
            <person name="Marelli J.P."/>
            <person name="May G.D."/>
            <person name="Shapiro H."/>
            <person name="Ma J."/>
            <person name="Bustamante C.D."/>
            <person name="Schnell R.J."/>
            <person name="Main D."/>
            <person name="Gilbert D."/>
            <person name="Parida L."/>
            <person name="Kuhn D.N."/>
        </authorList>
    </citation>
    <scope>NUCLEOTIDE SEQUENCE [LARGE SCALE GENOMIC DNA]</scope>
    <source>
        <strain evidence="4">cv. Matina 1-6</strain>
    </source>
</reference>
<dbReference type="HOGENOM" id="CLU_013173_6_0_1"/>